<feature type="domain" description="Replication factor A C-terminal" evidence="15">
    <location>
        <begin position="514"/>
        <end position="664"/>
    </location>
</feature>
<accession>A0AAV0HQU5</accession>
<dbReference type="GO" id="GO:0003684">
    <property type="term" value="F:damaged DNA binding"/>
    <property type="evidence" value="ECO:0007669"/>
    <property type="project" value="TreeGrafter"/>
</dbReference>
<evidence type="ECO:0000256" key="1">
    <source>
        <dbReference type="ARBA" id="ARBA00004123"/>
    </source>
</evidence>
<keyword evidence="18" id="KW-1185">Reference proteome</keyword>
<evidence type="ECO:0000256" key="3">
    <source>
        <dbReference type="ARBA" id="ARBA00022705"/>
    </source>
</evidence>
<dbReference type="CDD" id="cd04477">
    <property type="entry name" value="RPA1N"/>
    <property type="match status" value="1"/>
</dbReference>
<dbReference type="GO" id="GO:0005662">
    <property type="term" value="C:DNA replication factor A complex"/>
    <property type="evidence" value="ECO:0007669"/>
    <property type="project" value="TreeGrafter"/>
</dbReference>
<dbReference type="Gene3D" id="2.40.50.140">
    <property type="entry name" value="Nucleic acid-binding proteins"/>
    <property type="match status" value="4"/>
</dbReference>
<feature type="domain" description="Replication protein A OB" evidence="16">
    <location>
        <begin position="352"/>
        <end position="456"/>
    </location>
</feature>
<dbReference type="NCBIfam" id="TIGR00617">
    <property type="entry name" value="rpa1"/>
    <property type="match status" value="1"/>
</dbReference>
<dbReference type="Pfam" id="PF16900">
    <property type="entry name" value="REPA_OB_2"/>
    <property type="match status" value="1"/>
</dbReference>
<keyword evidence="10" id="KW-0234">DNA repair</keyword>
<sequence>MSINLTPNSIAAINGGDLNLKPLVQVLDIKQIGTSQERYRLLISDSVSTHHAMLATQLNDRVKTGRVKKGSVVQLIDYMCSDVQNRRIVVVLNMETIVLDCDIIGNPKLGDMTAQKTVSNLNSAQPGRSVYDNRGNIQSFRPAFNAQNPGSNNMQGLQTNPLLQSQGMQGSRPMLMVPNGSNGVLRSATGKNNNNTQTYAPTVQPAYQPPPSYRNQGPIMKNEAPARVIPISALNPYQGRWAIKARVTAKGDLRRYNNAKGDGKVFSFDLLDSDGGEIRATCFNAVVDRFYDVIEVGRVYLISKGGLKPAQKNFNHLKNEWEIFLEAASTVDLCPEEDGGSIPQQQFDFKPISEIESAENNSILDIIGIVISVKPSVPILRKNGMETQRRTVGMKDSSGRSVELTLWGDFCNKEGQNLQELVDSEMFPVLAVKAGKVSDFTGKSVGTISSTQLFINPDIPEAHVLSDWFARIGQNSAAVSISRDVVPSGSKNEIRKTVSQIKEEGLGRSDKPDWVTVKATITYFKLDSFCYPACPLMIGDRQCNKKATRSGTRWVCDRCSQEFDECDYRYLLQFQIQDHTGLAWVTAFQESGEEIMGYPAKEVYQLKHEAQDEARLSDVFRSRVFYPYLFRLKIKEEMYADETKVKITVVRADKIDYSSETRHMLDTISRFRRY</sequence>
<dbReference type="InterPro" id="IPR007199">
    <property type="entry name" value="Rep_factor-A_N"/>
</dbReference>
<dbReference type="Pfam" id="PF01336">
    <property type="entry name" value="tRNA_anti-codon"/>
    <property type="match status" value="1"/>
</dbReference>
<keyword evidence="4 12" id="KW-0479">Metal-binding</keyword>
<feature type="domain" description="OB" evidence="13">
    <location>
        <begin position="243"/>
        <end position="322"/>
    </location>
</feature>
<dbReference type="InterPro" id="IPR004365">
    <property type="entry name" value="NA-bd_OB_tRNA"/>
</dbReference>
<evidence type="ECO:0000256" key="9">
    <source>
        <dbReference type="ARBA" id="ARBA00023172"/>
    </source>
</evidence>
<dbReference type="FunFam" id="2.40.50.140:FF:000041">
    <property type="entry name" value="Replication protein A subunit"/>
    <property type="match status" value="1"/>
</dbReference>
<name>A0AAV0HQU5_9ROSI</name>
<evidence type="ECO:0000256" key="8">
    <source>
        <dbReference type="ARBA" id="ARBA00023125"/>
    </source>
</evidence>
<keyword evidence="11 12" id="KW-0539">Nucleus</keyword>
<evidence type="ECO:0000256" key="7">
    <source>
        <dbReference type="ARBA" id="ARBA00022833"/>
    </source>
</evidence>
<dbReference type="FunFam" id="2.40.50.140:FF:000090">
    <property type="entry name" value="Replication protein A subunit"/>
    <property type="match status" value="1"/>
</dbReference>
<dbReference type="GO" id="GO:0006260">
    <property type="term" value="P:DNA replication"/>
    <property type="evidence" value="ECO:0007669"/>
    <property type="project" value="UniProtKB-KW"/>
</dbReference>
<proteinExistence type="inferred from homology"/>
<dbReference type="AlphaFoldDB" id="A0AAV0HQU5"/>
<evidence type="ECO:0000256" key="12">
    <source>
        <dbReference type="RuleBase" id="RU364130"/>
    </source>
</evidence>
<dbReference type="Pfam" id="PF04057">
    <property type="entry name" value="Rep-A_N"/>
    <property type="match status" value="1"/>
</dbReference>
<dbReference type="InterPro" id="IPR004591">
    <property type="entry name" value="Rfa1"/>
</dbReference>
<evidence type="ECO:0000259" key="14">
    <source>
        <dbReference type="Pfam" id="PF04057"/>
    </source>
</evidence>
<dbReference type="InterPro" id="IPR013955">
    <property type="entry name" value="Rep_factor-A_C"/>
</dbReference>
<dbReference type="InterPro" id="IPR031657">
    <property type="entry name" value="REPA_OB_2"/>
</dbReference>
<dbReference type="PANTHER" id="PTHR23273:SF47">
    <property type="entry name" value="REPLICATION PROTEIN A 70 KDA DNA-BINDING SUBUNIT A"/>
    <property type="match status" value="1"/>
</dbReference>
<evidence type="ECO:0000259" key="16">
    <source>
        <dbReference type="Pfam" id="PF16900"/>
    </source>
</evidence>
<evidence type="ECO:0000259" key="15">
    <source>
        <dbReference type="Pfam" id="PF08646"/>
    </source>
</evidence>
<comment type="subcellular location">
    <subcellularLocation>
        <location evidence="1 12">Nucleus</location>
    </subcellularLocation>
</comment>
<keyword evidence="8 12" id="KW-0238">DNA-binding</keyword>
<keyword evidence="9" id="KW-0233">DNA recombination</keyword>
<dbReference type="FunFam" id="2.40.50.140:FF:000117">
    <property type="entry name" value="Replication protein A subunit"/>
    <property type="match status" value="1"/>
</dbReference>
<evidence type="ECO:0000259" key="13">
    <source>
        <dbReference type="Pfam" id="PF01336"/>
    </source>
</evidence>
<dbReference type="CDD" id="cd04474">
    <property type="entry name" value="RPA1_DBD_A"/>
    <property type="match status" value="1"/>
</dbReference>
<dbReference type="CDD" id="cd04476">
    <property type="entry name" value="RPA1_DBD_C"/>
    <property type="match status" value="1"/>
</dbReference>
<dbReference type="GO" id="GO:0000724">
    <property type="term" value="P:double-strand break repair via homologous recombination"/>
    <property type="evidence" value="ECO:0007669"/>
    <property type="project" value="TreeGrafter"/>
</dbReference>
<dbReference type="GO" id="GO:0007140">
    <property type="term" value="P:male meiotic nuclear division"/>
    <property type="evidence" value="ECO:0007669"/>
    <property type="project" value="UniProtKB-ARBA"/>
</dbReference>
<comment type="function">
    <text evidence="12">Component of the replication protein A complex (RPA) required for DNA recombination, repair and replication. The activity of RPA is mediated by single-stranded DNA binding and protein interactions. Probably involved in repair of double-strand DNA breaks (DSBs) induced by genotoxic stresses.</text>
</comment>
<feature type="domain" description="Replication factor-A protein 1 N-terminal" evidence="14">
    <location>
        <begin position="5"/>
        <end position="98"/>
    </location>
</feature>
<evidence type="ECO:0000256" key="4">
    <source>
        <dbReference type="ARBA" id="ARBA00022723"/>
    </source>
</evidence>
<gene>
    <name evidence="17" type="ORF">LITE_LOCUS5564</name>
</gene>
<organism evidence="17 18">
    <name type="scientific">Linum tenue</name>
    <dbReference type="NCBI Taxonomy" id="586396"/>
    <lineage>
        <taxon>Eukaryota</taxon>
        <taxon>Viridiplantae</taxon>
        <taxon>Streptophyta</taxon>
        <taxon>Embryophyta</taxon>
        <taxon>Tracheophyta</taxon>
        <taxon>Spermatophyta</taxon>
        <taxon>Magnoliopsida</taxon>
        <taxon>eudicotyledons</taxon>
        <taxon>Gunneridae</taxon>
        <taxon>Pentapetalae</taxon>
        <taxon>rosids</taxon>
        <taxon>fabids</taxon>
        <taxon>Malpighiales</taxon>
        <taxon>Linaceae</taxon>
        <taxon>Linum</taxon>
    </lineage>
</organism>
<evidence type="ECO:0000256" key="6">
    <source>
        <dbReference type="ARBA" id="ARBA00022771"/>
    </source>
</evidence>
<evidence type="ECO:0000256" key="11">
    <source>
        <dbReference type="ARBA" id="ARBA00023242"/>
    </source>
</evidence>
<dbReference type="FunFam" id="2.40.50.140:FF:000064">
    <property type="entry name" value="Replication protein A subunit"/>
    <property type="match status" value="1"/>
</dbReference>
<dbReference type="GO" id="GO:0007004">
    <property type="term" value="P:telomere maintenance via telomerase"/>
    <property type="evidence" value="ECO:0007669"/>
    <property type="project" value="TreeGrafter"/>
</dbReference>
<evidence type="ECO:0000313" key="17">
    <source>
        <dbReference type="EMBL" id="CAI0387674.1"/>
    </source>
</evidence>
<dbReference type="Pfam" id="PF08646">
    <property type="entry name" value="Rep_fac-A_C"/>
    <property type="match status" value="1"/>
</dbReference>
<evidence type="ECO:0000256" key="10">
    <source>
        <dbReference type="ARBA" id="ARBA00023204"/>
    </source>
</evidence>
<evidence type="ECO:0000256" key="5">
    <source>
        <dbReference type="ARBA" id="ARBA00022763"/>
    </source>
</evidence>
<dbReference type="GO" id="GO:0008270">
    <property type="term" value="F:zinc ion binding"/>
    <property type="evidence" value="ECO:0007669"/>
    <property type="project" value="UniProtKB-KW"/>
</dbReference>
<dbReference type="CDD" id="cd04475">
    <property type="entry name" value="RPA1_DBD_B"/>
    <property type="match status" value="1"/>
</dbReference>
<dbReference type="SUPFAM" id="SSF50249">
    <property type="entry name" value="Nucleic acid-binding proteins"/>
    <property type="match status" value="4"/>
</dbReference>
<comment type="similarity">
    <text evidence="2 12">Belongs to the replication factor A protein 1 family.</text>
</comment>
<protein>
    <recommendedName>
        <fullName evidence="12">Replication protein A subunit</fullName>
    </recommendedName>
</protein>
<comment type="subunit">
    <text evidence="12">Heterotrimer of RPA1, RPA2 and RPA3 (canonical replication protein A complex).</text>
</comment>
<dbReference type="Proteomes" id="UP001154282">
    <property type="component" value="Unassembled WGS sequence"/>
</dbReference>
<dbReference type="InterPro" id="IPR012340">
    <property type="entry name" value="NA-bd_OB-fold"/>
</dbReference>
<dbReference type="EMBL" id="CAMGYJ010000002">
    <property type="protein sequence ID" value="CAI0387674.1"/>
    <property type="molecule type" value="Genomic_DNA"/>
</dbReference>
<evidence type="ECO:0000256" key="2">
    <source>
        <dbReference type="ARBA" id="ARBA00005690"/>
    </source>
</evidence>
<keyword evidence="3 12" id="KW-0235">DNA replication</keyword>
<comment type="caution">
    <text evidence="17">The sequence shown here is derived from an EMBL/GenBank/DDBJ whole genome shotgun (WGS) entry which is preliminary data.</text>
</comment>
<evidence type="ECO:0000313" key="18">
    <source>
        <dbReference type="Proteomes" id="UP001154282"/>
    </source>
</evidence>
<dbReference type="InterPro" id="IPR047192">
    <property type="entry name" value="Euk_RPA1_DBD_C"/>
</dbReference>
<keyword evidence="6 12" id="KW-0863">Zinc-finger</keyword>
<keyword evidence="5" id="KW-0227">DNA damage</keyword>
<reference evidence="17" key="1">
    <citation type="submission" date="2022-08" db="EMBL/GenBank/DDBJ databases">
        <authorList>
            <person name="Gutierrez-Valencia J."/>
        </authorList>
    </citation>
    <scope>NUCLEOTIDE SEQUENCE</scope>
</reference>
<dbReference type="GO" id="GO:0006289">
    <property type="term" value="P:nucleotide-excision repair"/>
    <property type="evidence" value="ECO:0007669"/>
    <property type="project" value="TreeGrafter"/>
</dbReference>
<keyword evidence="7 12" id="KW-0862">Zinc</keyword>
<dbReference type="GO" id="GO:0043047">
    <property type="term" value="F:single-stranded telomeric DNA binding"/>
    <property type="evidence" value="ECO:0007669"/>
    <property type="project" value="TreeGrafter"/>
</dbReference>
<dbReference type="PANTHER" id="PTHR23273">
    <property type="entry name" value="REPLICATION FACTOR A 1, RFA1"/>
    <property type="match status" value="1"/>
</dbReference>